<dbReference type="Proteomes" id="UP001597169">
    <property type="component" value="Unassembled WGS sequence"/>
</dbReference>
<keyword evidence="2" id="KW-1185">Reference proteome</keyword>
<dbReference type="RefSeq" id="WP_090727284.1">
    <property type="nucleotide sequence ID" value="NZ_JBHTKX010000004.1"/>
</dbReference>
<evidence type="ECO:0000313" key="1">
    <source>
        <dbReference type="EMBL" id="MFD1130709.1"/>
    </source>
</evidence>
<organism evidence="1 2">
    <name type="scientific">Paenibacillus provencensis</name>
    <dbReference type="NCBI Taxonomy" id="441151"/>
    <lineage>
        <taxon>Bacteria</taxon>
        <taxon>Bacillati</taxon>
        <taxon>Bacillota</taxon>
        <taxon>Bacilli</taxon>
        <taxon>Bacillales</taxon>
        <taxon>Paenibacillaceae</taxon>
        <taxon>Paenibacillus</taxon>
    </lineage>
</organism>
<sequence>MQLLSIAFKWHAEAPIDAVLPILKLAGFTPSKKNIWYRSVGLHKLEIEARVRMNNPERSYFWIRWVSAKGVVDKGPLERLLNDWFFTVNSHVNITVNWLQVKVDTNDFKPPLFGYKENVPTIWVKAEKQIRLSFYPILGHYHFEARNSDIRLPIPHNRFSLWIDELKHNLLGHQRPDDQITFDLNVG</sequence>
<proteinExistence type="predicted"/>
<reference evidence="2" key="1">
    <citation type="journal article" date="2019" name="Int. J. Syst. Evol. Microbiol.">
        <title>The Global Catalogue of Microorganisms (GCM) 10K type strain sequencing project: providing services to taxonomists for standard genome sequencing and annotation.</title>
        <authorList>
            <consortium name="The Broad Institute Genomics Platform"/>
            <consortium name="The Broad Institute Genome Sequencing Center for Infectious Disease"/>
            <person name="Wu L."/>
            <person name="Ma J."/>
        </authorList>
    </citation>
    <scope>NUCLEOTIDE SEQUENCE [LARGE SCALE GENOMIC DNA]</scope>
    <source>
        <strain evidence="2">CCUG 53519</strain>
    </source>
</reference>
<name>A0ABW3Q7D7_9BACL</name>
<dbReference type="EMBL" id="JBHTKX010000004">
    <property type="protein sequence ID" value="MFD1130709.1"/>
    <property type="molecule type" value="Genomic_DNA"/>
</dbReference>
<accession>A0ABW3Q7D7</accession>
<evidence type="ECO:0000313" key="2">
    <source>
        <dbReference type="Proteomes" id="UP001597169"/>
    </source>
</evidence>
<comment type="caution">
    <text evidence="1">The sequence shown here is derived from an EMBL/GenBank/DDBJ whole genome shotgun (WGS) entry which is preliminary data.</text>
</comment>
<protein>
    <submittedName>
        <fullName evidence="1">Uncharacterized protein</fullName>
    </submittedName>
</protein>
<gene>
    <name evidence="1" type="ORF">ACFQ3J_21430</name>
</gene>